<dbReference type="AlphaFoldDB" id="A0AAD7FSK5"/>
<dbReference type="Proteomes" id="UP001221142">
    <property type="component" value="Unassembled WGS sequence"/>
</dbReference>
<gene>
    <name evidence="1" type="ORF">FB45DRAFT_1021891</name>
</gene>
<proteinExistence type="predicted"/>
<accession>A0AAD7FSK5</accession>
<evidence type="ECO:0000313" key="1">
    <source>
        <dbReference type="EMBL" id="KAJ7641116.1"/>
    </source>
</evidence>
<name>A0AAD7FSK5_9AGAR</name>
<dbReference type="EMBL" id="JARKIF010000004">
    <property type="protein sequence ID" value="KAJ7641116.1"/>
    <property type="molecule type" value="Genomic_DNA"/>
</dbReference>
<sequence length="124" mass="13724">MHKGKKRAKWQVLSAPVTDDHCAPAAVKKLKMGARGLAQFQERRAQERQEEWEVMSTTNRQNLFALQQLAANDADEFPGVHAEASILDGTAEAQTSHAGGEHGGETLEDIIELTERARTQCRDT</sequence>
<protein>
    <submittedName>
        <fullName evidence="1">Uncharacterized protein</fullName>
    </submittedName>
</protein>
<organism evidence="1 2">
    <name type="scientific">Roridomyces roridus</name>
    <dbReference type="NCBI Taxonomy" id="1738132"/>
    <lineage>
        <taxon>Eukaryota</taxon>
        <taxon>Fungi</taxon>
        <taxon>Dikarya</taxon>
        <taxon>Basidiomycota</taxon>
        <taxon>Agaricomycotina</taxon>
        <taxon>Agaricomycetes</taxon>
        <taxon>Agaricomycetidae</taxon>
        <taxon>Agaricales</taxon>
        <taxon>Marasmiineae</taxon>
        <taxon>Mycenaceae</taxon>
        <taxon>Roridomyces</taxon>
    </lineage>
</organism>
<keyword evidence="2" id="KW-1185">Reference proteome</keyword>
<comment type="caution">
    <text evidence="1">The sequence shown here is derived from an EMBL/GenBank/DDBJ whole genome shotgun (WGS) entry which is preliminary data.</text>
</comment>
<evidence type="ECO:0000313" key="2">
    <source>
        <dbReference type="Proteomes" id="UP001221142"/>
    </source>
</evidence>
<reference evidence="1" key="1">
    <citation type="submission" date="2023-03" db="EMBL/GenBank/DDBJ databases">
        <title>Massive genome expansion in bonnet fungi (Mycena s.s.) driven by repeated elements and novel gene families across ecological guilds.</title>
        <authorList>
            <consortium name="Lawrence Berkeley National Laboratory"/>
            <person name="Harder C.B."/>
            <person name="Miyauchi S."/>
            <person name="Viragh M."/>
            <person name="Kuo A."/>
            <person name="Thoen E."/>
            <person name="Andreopoulos B."/>
            <person name="Lu D."/>
            <person name="Skrede I."/>
            <person name="Drula E."/>
            <person name="Henrissat B."/>
            <person name="Morin E."/>
            <person name="Kohler A."/>
            <person name="Barry K."/>
            <person name="LaButti K."/>
            <person name="Morin E."/>
            <person name="Salamov A."/>
            <person name="Lipzen A."/>
            <person name="Mereny Z."/>
            <person name="Hegedus B."/>
            <person name="Baldrian P."/>
            <person name="Stursova M."/>
            <person name="Weitz H."/>
            <person name="Taylor A."/>
            <person name="Grigoriev I.V."/>
            <person name="Nagy L.G."/>
            <person name="Martin F."/>
            <person name="Kauserud H."/>
        </authorList>
    </citation>
    <scope>NUCLEOTIDE SEQUENCE</scope>
    <source>
        <strain evidence="1">9284</strain>
    </source>
</reference>